<evidence type="ECO:0000259" key="9">
    <source>
        <dbReference type="Pfam" id="PF04480"/>
    </source>
</evidence>
<dbReference type="InterPro" id="IPR011639">
    <property type="entry name" value="MethylTrfase_TaqI-like_dom"/>
</dbReference>
<dbReference type="GO" id="GO:0003677">
    <property type="term" value="F:DNA binding"/>
    <property type="evidence" value="ECO:0007669"/>
    <property type="project" value="UniProtKB-KW"/>
</dbReference>
<dbReference type="GO" id="GO:0004519">
    <property type="term" value="F:endonuclease activity"/>
    <property type="evidence" value="ECO:0007669"/>
    <property type="project" value="UniProtKB-KW"/>
</dbReference>
<evidence type="ECO:0000256" key="4">
    <source>
        <dbReference type="ARBA" id="ARBA00022691"/>
    </source>
</evidence>
<dbReference type="GO" id="GO:0032259">
    <property type="term" value="P:methylation"/>
    <property type="evidence" value="ECO:0007669"/>
    <property type="project" value="UniProtKB-KW"/>
</dbReference>
<evidence type="ECO:0000313" key="14">
    <source>
        <dbReference type="EMBL" id="SDA90339.1"/>
    </source>
</evidence>
<evidence type="ECO:0000259" key="11">
    <source>
        <dbReference type="Pfam" id="PF12950"/>
    </source>
</evidence>
<dbReference type="Proteomes" id="UP000198756">
    <property type="component" value="Unassembled WGS sequence"/>
</dbReference>
<dbReference type="InterPro" id="IPR056716">
    <property type="entry name" value="DUF7814"/>
</dbReference>
<keyword evidence="2" id="KW-0489">Methyltransferase</keyword>
<dbReference type="InterPro" id="IPR002052">
    <property type="entry name" value="DNA_methylase_N6_adenine_CS"/>
</dbReference>
<dbReference type="InterPro" id="IPR047216">
    <property type="entry name" value="Endonuclease_DUF559_bact"/>
</dbReference>
<dbReference type="STRING" id="279824.SAMN03080617_03284"/>
<keyword evidence="4" id="KW-0949">S-adenosyl-L-methionine</keyword>
<dbReference type="Pfam" id="PF25120">
    <property type="entry name" value="DUF7814"/>
    <property type="match status" value="1"/>
</dbReference>
<keyword evidence="14" id="KW-0540">Nuclease</keyword>
<dbReference type="InterPro" id="IPR025931">
    <property type="entry name" value="TaqI_C"/>
</dbReference>
<dbReference type="PROSITE" id="PS00092">
    <property type="entry name" value="N6_MTASE"/>
    <property type="match status" value="1"/>
</dbReference>
<dbReference type="EMBL" id="FMXE01000027">
    <property type="protein sequence ID" value="SDA90339.1"/>
    <property type="molecule type" value="Genomic_DNA"/>
</dbReference>
<keyword evidence="5" id="KW-0680">Restriction system</keyword>
<dbReference type="InterPro" id="IPR011335">
    <property type="entry name" value="Restrct_endonuc-II-like"/>
</dbReference>
<feature type="domain" description="Type II methyltransferase M.TaqI-like" evidence="10">
    <location>
        <begin position="800"/>
        <end position="1087"/>
    </location>
</feature>
<dbReference type="EC" id="2.1.1.72" evidence="1"/>
<evidence type="ECO:0000259" key="10">
    <source>
        <dbReference type="Pfam" id="PF07669"/>
    </source>
</evidence>
<dbReference type="PANTHER" id="PTHR33841:SF1">
    <property type="entry name" value="DNA METHYLTRANSFERASE A"/>
    <property type="match status" value="1"/>
</dbReference>
<accession>A0A1G5Z5K2</accession>
<dbReference type="PANTHER" id="PTHR33841">
    <property type="entry name" value="DNA METHYLTRANSFERASE YEEA-RELATED"/>
    <property type="match status" value="1"/>
</dbReference>
<evidence type="ECO:0000313" key="15">
    <source>
        <dbReference type="Proteomes" id="UP000198756"/>
    </source>
</evidence>
<dbReference type="SUPFAM" id="SSF52980">
    <property type="entry name" value="Restriction endonuclease-like"/>
    <property type="match status" value="1"/>
</dbReference>
<feature type="domain" description="DUF7149" evidence="12">
    <location>
        <begin position="6"/>
        <end position="243"/>
    </location>
</feature>
<dbReference type="Pfam" id="PF07669">
    <property type="entry name" value="Eco57I"/>
    <property type="match status" value="1"/>
</dbReference>
<keyword evidence="3" id="KW-0808">Transferase</keyword>
<dbReference type="GO" id="GO:0009307">
    <property type="term" value="P:DNA restriction-modification system"/>
    <property type="evidence" value="ECO:0007669"/>
    <property type="project" value="UniProtKB-KW"/>
</dbReference>
<dbReference type="InterPro" id="IPR029063">
    <property type="entry name" value="SAM-dependent_MTases_sf"/>
</dbReference>
<evidence type="ECO:0000256" key="6">
    <source>
        <dbReference type="ARBA" id="ARBA00023125"/>
    </source>
</evidence>
<reference evidence="15" key="1">
    <citation type="submission" date="2016-10" db="EMBL/GenBank/DDBJ databases">
        <authorList>
            <person name="Varghese N."/>
            <person name="Submissions S."/>
        </authorList>
    </citation>
    <scope>NUCLEOTIDE SEQUENCE [LARGE SCALE GENOMIC DNA]</scope>
    <source>
        <strain evidence="15">DSM 22703</strain>
    </source>
</reference>
<keyword evidence="14" id="KW-0378">Hydrolase</keyword>
<feature type="domain" description="DUF559" evidence="9">
    <location>
        <begin position="557"/>
        <end position="660"/>
    </location>
</feature>
<dbReference type="RefSeq" id="WP_245693287.1">
    <property type="nucleotide sequence ID" value="NZ_FMXE01000027.1"/>
</dbReference>
<name>A0A1G5Z5K2_9BACT</name>
<dbReference type="Pfam" id="PF12950">
    <property type="entry name" value="TaqI_C"/>
    <property type="match status" value="1"/>
</dbReference>
<feature type="domain" description="DUF7814" evidence="13">
    <location>
        <begin position="244"/>
        <end position="471"/>
    </location>
</feature>
<evidence type="ECO:0000256" key="1">
    <source>
        <dbReference type="ARBA" id="ARBA00011900"/>
    </source>
</evidence>
<feature type="domain" description="TaqI-like C-terminal specificity" evidence="11">
    <location>
        <begin position="1206"/>
        <end position="1384"/>
    </location>
</feature>
<evidence type="ECO:0000256" key="7">
    <source>
        <dbReference type="ARBA" id="ARBA00047942"/>
    </source>
</evidence>
<dbReference type="Pfam" id="PF04480">
    <property type="entry name" value="DUF559"/>
    <property type="match status" value="1"/>
</dbReference>
<evidence type="ECO:0000256" key="2">
    <source>
        <dbReference type="ARBA" id="ARBA00022603"/>
    </source>
</evidence>
<sequence length="1443" mass="167017">MYDKLLKPKQALKKAYLKVKPNRTAIEQFKTNLIRLIDHITEAESEEFHKNLVIDFLKRTYYDPNHFVNTKGRNDLVIHTGDKAKSSVGVIIEAKKPTNKAEMISASNLNSKAFQELVLYYLRERITQNNLEVKNLIINNIYEWFIFDAQTFERYFALDKALVRQFQEFEAGRLSEIKTDFFYKNIAEPAIEKVKDQIEFTYFSIRDYEKPLRNADKKDDHKLIALYKLLSPEHLLKLPFANDSNSLDKRFYSELLHIIGLTETAAGGKKLIERSQKEKRNSGSILEDAIIQLDSLDKIGQLDKPSQYGSTQEERLFNVGLELSITWINRILFLKLLEAQLITYHKGDKTYAFLNKKIIHDYDELNALFFQVLAKRLDERNEDVKHAFAKVPYLNSSLFEPTEMEQKTIMINFLKNEKTIPVISSTVLKNDQGKKLTGSLSTLDYLFKFLDAYDFASEGSEEIQEDNKTLINASVLGLIFEKINGYKDGSFFTPGFITMYMCRETIRRAVVQKFKEALRTHALNPSSNLTPNPSPLRRGESAQIKLGVQKIDPILLENAREMRKNPTKAEDFLWQLIRNRKLLGYKFRRQHPVAQKFVLDFFCNELMLGIELDGGYHEDIGQKEYDEGRSYELKELGITILRFSNEEAIWETEKIFEAVKHHSETILSSLSFGRGIEGEGKNTRELNSLSDVYDIIGPNEYFSYDEANAIINSIKICDPAVGSGHFLVSALNEIISVKNDLRILQDRSGKRLKEYVVEVENDELIITDEDGELFEYNPTNKESHRIQETLFHEKQTIIENCLFGVDINPNSVKICRLRLWIELLKSAYYKSSEELETLPNIDINIKCGNSLVSRFALDEDLSQALKKSKFSIVAYQSAVDRYRNAENKEEKREMERLINSIKSDFRSEIAKNDPKILRKAKLGGELYNLTMQTGLFEETAKEKKTRLERIDKVSLELEKLETELEEIKANQIYENAFEWRFEFPEVLNDDGDYIGFDMVIGNPPYIRQEEFSDLKPYLQSRFKTFAGTADLYVYFVELSMKLLKDSGDFVFIIPNKWMQAGYGKSLRNYVKTFQINELLDFGDLQVFEEATTYPLIISLSKSNSSKNFKAVNLDTLSFPTGMENYLRENQLEVSPLGLSDSGWTLADSRSQALLLKLKSKGVPLSEYVEGKIFYGIKTGYNEAFVIDRETKDRLISEDPRSAEVIKPFLAGREIKRYQTPTPEKYLILFPKGFTIKSNLPKDDPNYISQVNEPPRYGYMNYDPAWQWLQSNYPAIANHLKPYENAAKKRTDQGDFWWELRACDYYGEFEKEKIMLPDISIKAEAILDTNHIYCVNTAYIIPKADQYLLALINSSMVHFIYSNLTSTIRGGYLRFIRQYLAQIPIIEPLSQVREMIETILNQIIESKNQNPTSDISTLEAEIDQLVYEIYGLSEEEIGIIKIYK</sequence>
<evidence type="ECO:0000256" key="3">
    <source>
        <dbReference type="ARBA" id="ARBA00022679"/>
    </source>
</evidence>
<evidence type="ECO:0000259" key="13">
    <source>
        <dbReference type="Pfam" id="PF25120"/>
    </source>
</evidence>
<evidence type="ECO:0000256" key="8">
    <source>
        <dbReference type="SAM" id="Coils"/>
    </source>
</evidence>
<evidence type="ECO:0000259" key="12">
    <source>
        <dbReference type="Pfam" id="PF23653"/>
    </source>
</evidence>
<dbReference type="InterPro" id="IPR007569">
    <property type="entry name" value="DUF559"/>
</dbReference>
<keyword evidence="6" id="KW-0238">DNA-binding</keyword>
<dbReference type="GO" id="GO:0009007">
    <property type="term" value="F:site-specific DNA-methyltransferase (adenine-specific) activity"/>
    <property type="evidence" value="ECO:0007669"/>
    <property type="project" value="UniProtKB-EC"/>
</dbReference>
<keyword evidence="14" id="KW-0255">Endonuclease</keyword>
<keyword evidence="8" id="KW-0175">Coiled coil</keyword>
<evidence type="ECO:0000256" key="5">
    <source>
        <dbReference type="ARBA" id="ARBA00022747"/>
    </source>
</evidence>
<keyword evidence="15" id="KW-1185">Reference proteome</keyword>
<proteinExistence type="predicted"/>
<gene>
    <name evidence="14" type="ORF">SAMN03080617_03284</name>
</gene>
<organism evidence="14 15">
    <name type="scientific">Algoriphagus alkaliphilus</name>
    <dbReference type="NCBI Taxonomy" id="279824"/>
    <lineage>
        <taxon>Bacteria</taxon>
        <taxon>Pseudomonadati</taxon>
        <taxon>Bacteroidota</taxon>
        <taxon>Cytophagia</taxon>
        <taxon>Cytophagales</taxon>
        <taxon>Cyclobacteriaceae</taxon>
        <taxon>Algoriphagus</taxon>
    </lineage>
</organism>
<dbReference type="Gene3D" id="3.40.50.150">
    <property type="entry name" value="Vaccinia Virus protein VP39"/>
    <property type="match status" value="2"/>
</dbReference>
<dbReference type="Pfam" id="PF23653">
    <property type="entry name" value="DUF7149"/>
    <property type="match status" value="1"/>
</dbReference>
<dbReference type="Gene3D" id="3.40.960.10">
    <property type="entry name" value="VSR Endonuclease"/>
    <property type="match status" value="1"/>
</dbReference>
<dbReference type="InterPro" id="IPR055573">
    <property type="entry name" value="DUF7149"/>
</dbReference>
<dbReference type="SUPFAM" id="SSF53335">
    <property type="entry name" value="S-adenosyl-L-methionine-dependent methyltransferases"/>
    <property type="match status" value="1"/>
</dbReference>
<comment type="catalytic activity">
    <reaction evidence="7">
        <text>a 2'-deoxyadenosine in DNA + S-adenosyl-L-methionine = an N(6)-methyl-2'-deoxyadenosine in DNA + S-adenosyl-L-homocysteine + H(+)</text>
        <dbReference type="Rhea" id="RHEA:15197"/>
        <dbReference type="Rhea" id="RHEA-COMP:12418"/>
        <dbReference type="Rhea" id="RHEA-COMP:12419"/>
        <dbReference type="ChEBI" id="CHEBI:15378"/>
        <dbReference type="ChEBI" id="CHEBI:57856"/>
        <dbReference type="ChEBI" id="CHEBI:59789"/>
        <dbReference type="ChEBI" id="CHEBI:90615"/>
        <dbReference type="ChEBI" id="CHEBI:90616"/>
        <dbReference type="EC" id="2.1.1.72"/>
    </reaction>
</comment>
<protein>
    <recommendedName>
        <fullName evidence="1">site-specific DNA-methyltransferase (adenine-specific)</fullName>
        <ecNumber evidence="1">2.1.1.72</ecNumber>
    </recommendedName>
</protein>
<dbReference type="CDD" id="cd01038">
    <property type="entry name" value="Endonuclease_DUF559"/>
    <property type="match status" value="1"/>
</dbReference>
<dbReference type="InterPro" id="IPR050953">
    <property type="entry name" value="N4_N6_ade-DNA_methylase"/>
</dbReference>
<feature type="coiled-coil region" evidence="8">
    <location>
        <begin position="943"/>
        <end position="970"/>
    </location>
</feature>